<dbReference type="GO" id="GO:0006508">
    <property type="term" value="P:proteolysis"/>
    <property type="evidence" value="ECO:0007669"/>
    <property type="project" value="InterPro"/>
</dbReference>
<name>A0A944GVH5_9BACI</name>
<sequence length="311" mass="35377">MKIYDTHCDVLYKLFMDPTLDFTNSPELQVNLERLKASTTKVQLFAIYVPESVHPDLKFEAALRMADLFYEKVLKPHPQIKLVRDKMDIDQLADDEFGAVLTLEGCDAIGQDLLKLRTLLRLGVRSVGLTWNYGNYVADGALEERGAGLSRFGRQVVQLLNETRTICDVSHLSEQGFWDVMEAADHVFASHSNCYSLCPHPRNLRDRQIRALIERDSLIGVTFVPEFLSGKKESASIDDVIRHLEHICSLGGENHVGFGSDFDGIKFTVNNLGGNEQYENLWNELQKYYSDIQVHKFLYENMASRLPVQSC</sequence>
<dbReference type="Gene3D" id="3.20.20.140">
    <property type="entry name" value="Metal-dependent hydrolases"/>
    <property type="match status" value="1"/>
</dbReference>
<dbReference type="InterPro" id="IPR008257">
    <property type="entry name" value="Pept_M19"/>
</dbReference>
<gene>
    <name evidence="1" type="ORF">DYI25_03685</name>
</gene>
<protein>
    <submittedName>
        <fullName evidence="1">Membrane dipeptidase</fullName>
    </submittedName>
</protein>
<keyword evidence="2" id="KW-1185">Reference proteome</keyword>
<dbReference type="EMBL" id="QTKX01000001">
    <property type="protein sequence ID" value="MBS8263542.1"/>
    <property type="molecule type" value="Genomic_DNA"/>
</dbReference>
<proteinExistence type="predicted"/>
<dbReference type="AlphaFoldDB" id="A0A944GVH5"/>
<dbReference type="SUPFAM" id="SSF51556">
    <property type="entry name" value="Metallo-dependent hydrolases"/>
    <property type="match status" value="1"/>
</dbReference>
<dbReference type="InterPro" id="IPR032466">
    <property type="entry name" value="Metal_Hydrolase"/>
</dbReference>
<accession>A0A944GVH5</accession>
<evidence type="ECO:0000313" key="1">
    <source>
        <dbReference type="EMBL" id="MBS8263542.1"/>
    </source>
</evidence>
<reference evidence="1 2" key="1">
    <citation type="journal article" date="2021" name="Microorganisms">
        <title>Bacterial Dimethylsulfoniopropionate Biosynthesis in the East China Sea.</title>
        <authorList>
            <person name="Liu J."/>
            <person name="Zhang Y."/>
            <person name="Liu J."/>
            <person name="Zhong H."/>
            <person name="Williams B.T."/>
            <person name="Zheng Y."/>
            <person name="Curson A.R.J."/>
            <person name="Sun C."/>
            <person name="Sun H."/>
            <person name="Song D."/>
            <person name="Wagner Mackenzie B."/>
            <person name="Bermejo Martinez A."/>
            <person name="Todd J.D."/>
            <person name="Zhang X.H."/>
        </authorList>
    </citation>
    <scope>NUCLEOTIDE SEQUENCE [LARGE SCALE GENOMIC DNA]</scope>
    <source>
        <strain evidence="1 2">ESS08</strain>
    </source>
</reference>
<dbReference type="CDD" id="cd01301">
    <property type="entry name" value="rDP_like"/>
    <property type="match status" value="1"/>
</dbReference>
<dbReference type="Proteomes" id="UP000761411">
    <property type="component" value="Unassembled WGS sequence"/>
</dbReference>
<dbReference type="PANTHER" id="PTHR10443:SF12">
    <property type="entry name" value="DIPEPTIDASE"/>
    <property type="match status" value="1"/>
</dbReference>
<dbReference type="GO" id="GO:0070573">
    <property type="term" value="F:metallodipeptidase activity"/>
    <property type="evidence" value="ECO:0007669"/>
    <property type="project" value="InterPro"/>
</dbReference>
<dbReference type="RefSeq" id="WP_213367043.1">
    <property type="nucleotide sequence ID" value="NZ_QTKX01000001.1"/>
</dbReference>
<comment type="caution">
    <text evidence="1">The sequence shown here is derived from an EMBL/GenBank/DDBJ whole genome shotgun (WGS) entry which is preliminary data.</text>
</comment>
<dbReference type="Pfam" id="PF01244">
    <property type="entry name" value="Peptidase_M19"/>
    <property type="match status" value="1"/>
</dbReference>
<organism evidence="1 2">
    <name type="scientific">Mesobacillus boroniphilus</name>
    <dbReference type="NCBI Taxonomy" id="308892"/>
    <lineage>
        <taxon>Bacteria</taxon>
        <taxon>Bacillati</taxon>
        <taxon>Bacillota</taxon>
        <taxon>Bacilli</taxon>
        <taxon>Bacillales</taxon>
        <taxon>Bacillaceae</taxon>
        <taxon>Mesobacillus</taxon>
    </lineage>
</organism>
<dbReference type="PROSITE" id="PS51365">
    <property type="entry name" value="RENAL_DIPEPTIDASE_2"/>
    <property type="match status" value="1"/>
</dbReference>
<dbReference type="PANTHER" id="PTHR10443">
    <property type="entry name" value="MICROSOMAL DIPEPTIDASE"/>
    <property type="match status" value="1"/>
</dbReference>
<evidence type="ECO:0000313" key="2">
    <source>
        <dbReference type="Proteomes" id="UP000761411"/>
    </source>
</evidence>